<keyword evidence="15" id="KW-0735">Signal-anchor</keyword>
<dbReference type="InterPro" id="IPR007288">
    <property type="entry name" value="InfluenzaB_glycoprotein_NB"/>
</dbReference>
<dbReference type="GO" id="GO:0016020">
    <property type="term" value="C:membrane"/>
    <property type="evidence" value="ECO:0007669"/>
    <property type="project" value="InterPro"/>
</dbReference>
<evidence type="ECO:0000256" key="13">
    <source>
        <dbReference type="ARBA" id="ARBA00022844"/>
    </source>
</evidence>
<dbReference type="InterPro" id="IPR036278">
    <property type="entry name" value="Sialidase_sf"/>
</dbReference>
<evidence type="ECO:0000256" key="1">
    <source>
        <dbReference type="ARBA" id="ARBA00001913"/>
    </source>
</evidence>
<organism evidence="27 28">
    <name type="scientific">Influenza B virus</name>
    <name type="common">B/Temple/B1166/2001</name>
    <dbReference type="NCBI Taxonomy" id="408934"/>
    <lineage>
        <taxon>Viruses</taxon>
        <taxon>Riboviria</taxon>
        <taxon>Orthornavirae</taxon>
        <taxon>Negarnaviricota</taxon>
        <taxon>Polyploviricotina</taxon>
        <taxon>Insthoviricetes</taxon>
        <taxon>Articulavirales</taxon>
        <taxon>Orthomyxoviridae</taxon>
        <taxon>Betainfluenzavirus</taxon>
        <taxon>Betainfluenzavirus influenzae</taxon>
        <taxon>Influenza B virus</taxon>
    </lineage>
</organism>
<dbReference type="Gene3D" id="2.120.10.10">
    <property type="match status" value="1"/>
</dbReference>
<reference evidence="28" key="3">
    <citation type="submission" date="2015-01" db="EMBL/GenBank/DDBJ databases">
        <title>Global circulation patterns of seasonal influenza viruses vary with rates of antigenic drift.</title>
        <authorList>
            <person name="Bedford T."/>
            <person name="Riley S."/>
            <person name="Barr I.G."/>
            <person name="Broor S."/>
            <person name="Chadha M."/>
            <person name="Cox N.J."/>
            <person name="Daniels R.S."/>
            <person name="Gunasekaran C.P."/>
            <person name="Hurt A.C."/>
            <person name="Kelso A."/>
            <person name="Klimov A."/>
            <person name="Lewis N.S."/>
            <person name="Li X."/>
            <person name="McCauley J.W."/>
            <person name="Odagiri T."/>
            <person name="Potdar V."/>
            <person name="Rambaut A."/>
            <person name="Shu Y."/>
            <person name="Skepner E."/>
            <person name="Smith D.J."/>
            <person name="Suchard M.A."/>
            <person name="Tashiro M."/>
            <person name="Wang D."/>
            <person name="Xu X."/>
            <person name="Lemey P."/>
            <person name="Russell C.A."/>
        </authorList>
    </citation>
    <scope>NUCLEOTIDE SEQUENCE [LARGE SCALE GENOMIC DNA]</scope>
</reference>
<evidence type="ECO:0000256" key="21">
    <source>
        <dbReference type="ARBA" id="ARBA00023180"/>
    </source>
</evidence>
<evidence type="ECO:0000256" key="5">
    <source>
        <dbReference type="ARBA" id="ARBA00011881"/>
    </source>
</evidence>
<evidence type="ECO:0000313" key="27">
    <source>
        <dbReference type="EMBL" id="ABO72380.1"/>
    </source>
</evidence>
<evidence type="ECO:0000256" key="9">
    <source>
        <dbReference type="ARBA" id="ARBA00022723"/>
    </source>
</evidence>
<dbReference type="Pfam" id="PF00064">
    <property type="entry name" value="Neur"/>
    <property type="match status" value="1"/>
</dbReference>
<keyword evidence="11 25" id="KW-0378">Hydrolase</keyword>
<evidence type="ECO:0000256" key="20">
    <source>
        <dbReference type="ARBA" id="ARBA00023157"/>
    </source>
</evidence>
<dbReference type="GO" id="GO:0055036">
    <property type="term" value="C:virion membrane"/>
    <property type="evidence" value="ECO:0007669"/>
    <property type="project" value="UniProtKB-SubCell"/>
</dbReference>
<accession>A4JYY8</accession>
<evidence type="ECO:0000256" key="18">
    <source>
        <dbReference type="ARBA" id="ARBA00023065"/>
    </source>
</evidence>
<dbReference type="TCDB" id="1.A.32.1.3">
    <property type="family name" value="the type b influenza virus nb channel (nb-c) family"/>
</dbReference>
<keyword evidence="22 25" id="KW-0326">Glycosidase</keyword>
<keyword evidence="9 25" id="KW-0479">Metal-binding</keyword>
<dbReference type="GO" id="GO:0015267">
    <property type="term" value="F:channel activity"/>
    <property type="evidence" value="ECO:0007669"/>
    <property type="project" value="UniProtKB-KW"/>
</dbReference>
<comment type="function">
    <text evidence="25">Catalyzes the removal of terminal sialic acid residues from viral and cellular glycoconjugates.</text>
</comment>
<keyword evidence="10" id="KW-0375">Hydrogen ion transport</keyword>
<reference evidence="27 28" key="2">
    <citation type="submission" date="2007-03" db="EMBL/GenBank/DDBJ databases">
        <authorList>
            <consortium name="The NIAID Influenza Genome Sequencing Consortium"/>
        </authorList>
    </citation>
    <scope>NUCLEOTIDE SEQUENCE [LARGE SCALE GENOMIC DNA]</scope>
    <source>
        <strain evidence="27">Influenza B virus</strain>
    </source>
</reference>
<evidence type="ECO:0000256" key="14">
    <source>
        <dbReference type="ARBA" id="ARBA00022870"/>
    </source>
</evidence>
<keyword evidence="8 26" id="KW-0812">Transmembrane</keyword>
<comment type="similarity">
    <text evidence="25">Belongs to the glycosyl hydrolase 34 family.</text>
</comment>
<evidence type="ECO:0000256" key="22">
    <source>
        <dbReference type="ARBA" id="ARBA00023295"/>
    </source>
</evidence>
<keyword evidence="16 26" id="KW-1133">Transmembrane helix</keyword>
<dbReference type="GO" id="GO:0005975">
    <property type="term" value="P:carbohydrate metabolic process"/>
    <property type="evidence" value="ECO:0007669"/>
    <property type="project" value="UniProtKB-UniRule"/>
</dbReference>
<keyword evidence="19 26" id="KW-0472">Membrane</keyword>
<evidence type="ECO:0000256" key="17">
    <source>
        <dbReference type="ARBA" id="ARBA00023039"/>
    </source>
</evidence>
<evidence type="ECO:0000256" key="4">
    <source>
        <dbReference type="ARBA" id="ARBA00010351"/>
    </source>
</evidence>
<evidence type="ECO:0000256" key="23">
    <source>
        <dbReference type="ARBA" id="ARBA00023303"/>
    </source>
</evidence>
<evidence type="ECO:0000256" key="10">
    <source>
        <dbReference type="ARBA" id="ARBA00022781"/>
    </source>
</evidence>
<comment type="PTM">
    <text evidence="25">N-glycosylated.</text>
</comment>
<evidence type="ECO:0000256" key="2">
    <source>
        <dbReference type="ARBA" id="ARBA00004462"/>
    </source>
</evidence>
<keyword evidence="18" id="KW-0406">Ion transport</keyword>
<evidence type="ECO:0000256" key="16">
    <source>
        <dbReference type="ARBA" id="ARBA00022989"/>
    </source>
</evidence>
<dbReference type="EMBL" id="CY018127">
    <property type="protein sequence ID" value="ABO72380.1"/>
    <property type="molecule type" value="Viral_cRNA"/>
</dbReference>
<evidence type="ECO:0000256" key="8">
    <source>
        <dbReference type="ARBA" id="ARBA00022692"/>
    </source>
</evidence>
<comment type="function">
    <text evidence="24">Putative viral proton channel. May play a role in virus entry.</text>
</comment>
<reference evidence="27 28" key="1">
    <citation type="submission" date="2007-03" db="EMBL/GenBank/DDBJ databases">
        <title>The NIAID Influenza Genome Sequencing Project.</title>
        <authorList>
            <person name="Spiro D."/>
            <person name="Sengamalay N."/>
            <person name="Boyne A."/>
            <person name="Memon O."/>
            <person name="Halpin R."/>
            <person name="Wang S."/>
            <person name="Ghedin E."/>
            <person name="Zaborsky J."/>
            <person name="Subbu V."/>
            <person name="Sparenborg J."/>
            <person name="Gallagher T."/>
            <person name="Salzberg S.L."/>
            <person name="Sitz J."/>
            <person name="Katzel D."/>
            <person name="Shumway M."/>
            <person name="Koo H."/>
            <person name="Couch R."/>
            <person name="Demmler G."/>
            <person name="Piedra P."/>
            <person name="Patel K."/>
            <person name="Lewis L.M."/>
            <person name="Bao Y."/>
            <person name="Bolotov P."/>
            <person name="Dernovoy D."/>
            <person name="Kiryutin B."/>
            <person name="Lipman D.J."/>
            <person name="Tatusova T."/>
        </authorList>
    </citation>
    <scope>NUCLEOTIDE SEQUENCE [LARGE SCALE GENOMIC DNA]</scope>
    <source>
        <strain evidence="27">Influenza B virus</strain>
    </source>
</reference>
<proteinExistence type="inferred from homology"/>
<evidence type="ECO:0000256" key="25">
    <source>
        <dbReference type="RuleBase" id="RU361252"/>
    </source>
</evidence>
<comment type="subunit">
    <text evidence="5 25">Homotetramer.</text>
</comment>
<evidence type="ECO:0000256" key="26">
    <source>
        <dbReference type="SAM" id="Phobius"/>
    </source>
</evidence>
<feature type="transmembrane region" description="Helical" evidence="26">
    <location>
        <begin position="21"/>
        <end position="40"/>
    </location>
</feature>
<sequence>MNNATFNYTNVNPISHIRGSVIITICVSFTVILTIFGYIAKFSPTEITAPTMPLDCANASNVQAVNRSATKGVTLLLPEPEWTYPRLSCPGSTFQKALLISPHRFGETKGNSAPLIIREPFIACGPKECKHFALTHYAAQPGGYYNGTRGDRNKLRHLISVKLGKIPTVENSIFHMAAWSGSACHDGKEWTYIGVDGPDSNALLKIKYGEAYTDTYHSYANNILRTQESACNCIGGNCYLMITDGSASGISECRFLKIREGRIIKEIFPTGRVKHTEECTCGFASNKTIECACRDNSYTAKRPFVKLNVETDTAEIRLMCTETYLDTPRPDDGSITGPCESNGDKGSGGIKGGFVHQRMASKIGRWYSRTMSKTKRMGMGLYVKYDGDPWTDSDALALSGVMVSMEEPGWYSFGFEIKDKKCDVPCIGIEMVHDGGKETWHSAATAIYCLMGSGQLLWDTVTGVDMAL</sequence>
<keyword evidence="21 25" id="KW-0325">Glycoprotein</keyword>
<dbReference type="GO" id="GO:0004308">
    <property type="term" value="F:exo-alpha-sialidase activity"/>
    <property type="evidence" value="ECO:0007669"/>
    <property type="project" value="UniProtKB-UniRule"/>
</dbReference>
<keyword evidence="14 25" id="KW-1043">Host membrane</keyword>
<dbReference type="InterPro" id="IPR001860">
    <property type="entry name" value="Glyco_hydro_34"/>
</dbReference>
<evidence type="ECO:0000313" key="28">
    <source>
        <dbReference type="Proteomes" id="UP000098578"/>
    </source>
</evidence>
<dbReference type="GO" id="GO:0020002">
    <property type="term" value="C:host cell plasma membrane"/>
    <property type="evidence" value="ECO:0007669"/>
    <property type="project" value="UniProtKB-SubCell"/>
</dbReference>
<keyword evidence="6" id="KW-0813">Transport</keyword>
<gene>
    <name evidence="27" type="primary">NB-NA</name>
    <name evidence="25" type="synonym">NA</name>
</gene>
<keyword evidence="13 25" id="KW-0946">Virion</keyword>
<dbReference type="Pfam" id="PF04159">
    <property type="entry name" value="NB"/>
    <property type="match status" value="1"/>
</dbReference>
<keyword evidence="12 25" id="KW-0106">Calcium</keyword>
<keyword evidence="20" id="KW-1015">Disulfide bond</keyword>
<evidence type="ECO:0000256" key="3">
    <source>
        <dbReference type="ARBA" id="ARBA00004597"/>
    </source>
</evidence>
<evidence type="ECO:0000256" key="12">
    <source>
        <dbReference type="ARBA" id="ARBA00022837"/>
    </source>
</evidence>
<protein>
    <recommendedName>
        <fullName evidence="25">Neuraminidase</fullName>
        <ecNumber evidence="25">3.2.1.18</ecNumber>
    </recommendedName>
</protein>
<evidence type="ECO:0000256" key="11">
    <source>
        <dbReference type="ARBA" id="ARBA00022801"/>
    </source>
</evidence>
<keyword evidence="23" id="KW-0407">Ion channel</keyword>
<comment type="subcellular location">
    <subcellularLocation>
        <location evidence="3">Host membrane</location>
        <topology evidence="3">Single-pass type II membrane protein</topology>
    </subcellularLocation>
    <subcellularLocation>
        <location evidence="2 25">Virion membrane</location>
        <topology evidence="2">Single-pass type III membrane protein</topology>
    </subcellularLocation>
    <subcellularLocation>
        <location evidence="25">Host apical cell membrane</location>
        <topology evidence="25">Single-pass type II membrane protein</topology>
    </subcellularLocation>
</comment>
<comment type="cofactor">
    <cofactor evidence="1 25">
        <name>Ca(2+)</name>
        <dbReference type="ChEBI" id="CHEBI:29108"/>
    </cofactor>
</comment>
<dbReference type="CAZy" id="GH34">
    <property type="family name" value="Glycoside Hydrolase Family 34"/>
</dbReference>
<keyword evidence="7 25" id="KW-1032">Host cell membrane</keyword>
<dbReference type="GO" id="GO:0046872">
    <property type="term" value="F:metal ion binding"/>
    <property type="evidence" value="ECO:0007669"/>
    <property type="project" value="UniProtKB-KW"/>
</dbReference>
<keyword evidence="17" id="KW-1182">Viral ion channel</keyword>
<dbReference type="GO" id="GO:1902600">
    <property type="term" value="P:proton transmembrane transport"/>
    <property type="evidence" value="ECO:0007669"/>
    <property type="project" value="UniProtKB-KW"/>
</dbReference>
<evidence type="ECO:0000256" key="6">
    <source>
        <dbReference type="ARBA" id="ARBA00022448"/>
    </source>
</evidence>
<evidence type="ECO:0000256" key="15">
    <source>
        <dbReference type="ARBA" id="ARBA00022968"/>
    </source>
</evidence>
<evidence type="ECO:0000256" key="24">
    <source>
        <dbReference type="ARBA" id="ARBA00024649"/>
    </source>
</evidence>
<evidence type="ECO:0000256" key="7">
    <source>
        <dbReference type="ARBA" id="ARBA00022511"/>
    </source>
</evidence>
<dbReference type="EC" id="3.2.1.18" evidence="25"/>
<dbReference type="Proteomes" id="UP000098578">
    <property type="component" value="Genome"/>
</dbReference>
<dbReference type="SUPFAM" id="SSF50939">
    <property type="entry name" value="Sialidases"/>
    <property type="match status" value="1"/>
</dbReference>
<comment type="catalytic activity">
    <reaction evidence="25">
        <text>Hydrolysis of alpha-(2-&gt;3)-, alpha-(2-&gt;6)-, alpha-(2-&gt;8)- glycosidic linkages of terminal sialic acid residues in oligosaccharides, glycoproteins, glycolipids, colominic acid and synthetic substrates.</text>
        <dbReference type="EC" id="3.2.1.18"/>
    </reaction>
</comment>
<name>A4JYY8_9INFB</name>
<comment type="similarity">
    <text evidence="4">Belongs to the influenza viruses type B glycoprotein NB family.</text>
</comment>
<evidence type="ECO:0000256" key="19">
    <source>
        <dbReference type="ARBA" id="ARBA00023136"/>
    </source>
</evidence>